<accession>A0A2U9IGV6</accession>
<dbReference type="AlphaFoldDB" id="A0A2U9IGV6"/>
<dbReference type="KEGG" id="abri:DFR85_12365"/>
<name>A0A2U9IGV6_9CREN</name>
<proteinExistence type="predicted"/>
<dbReference type="Proteomes" id="UP000248044">
    <property type="component" value="Chromosome"/>
</dbReference>
<dbReference type="RefSeq" id="WP_110271154.1">
    <property type="nucleotide sequence ID" value="NZ_CP029289.2"/>
</dbReference>
<protein>
    <submittedName>
        <fullName evidence="1">Uncharacterized protein</fullName>
    </submittedName>
</protein>
<dbReference type="GeneID" id="36832963"/>
<keyword evidence="2" id="KW-1185">Reference proteome</keyword>
<sequence length="190" mass="22456">MEGPYFIIGGIQYKGYSEKFSWNMEFYLKENEKPKLKIILDVDYKKTGLEKLLGRSSFKLAEHIVTAHFVPFFELYKDEDYDFETTLNEMYREENFANQIVSKIGEISEKIDNGIILIKGEKLKATLYVVDRNISNMKLILENRIILGDEVLKNLLLNRSKVTLIAYQVYLDEFFEKIIEKKESYYKQIS</sequence>
<gene>
    <name evidence="1" type="ORF">DFR85_12365</name>
</gene>
<evidence type="ECO:0000313" key="2">
    <source>
        <dbReference type="Proteomes" id="UP000248044"/>
    </source>
</evidence>
<dbReference type="EMBL" id="CP029289">
    <property type="protein sequence ID" value="AWR95273.1"/>
    <property type="molecule type" value="Genomic_DNA"/>
</dbReference>
<dbReference type="OrthoDB" id="38459at2157"/>
<evidence type="ECO:0000313" key="1">
    <source>
        <dbReference type="EMBL" id="AWR95273.1"/>
    </source>
</evidence>
<organism evidence="1 2">
    <name type="scientific">Acidianus brierleyi</name>
    <dbReference type="NCBI Taxonomy" id="41673"/>
    <lineage>
        <taxon>Archaea</taxon>
        <taxon>Thermoproteota</taxon>
        <taxon>Thermoprotei</taxon>
        <taxon>Sulfolobales</taxon>
        <taxon>Sulfolobaceae</taxon>
        <taxon>Acidianus</taxon>
    </lineage>
</organism>
<reference evidence="1 2" key="1">
    <citation type="submission" date="2018-05" db="EMBL/GenBank/DDBJ databases">
        <title>Complete Genome Sequences of Extremely Thermoacidophilic, Metal-Mobilizing Type-Strain Members of the Archaeal Family Sulfolobaceae: Acidianus brierleyi DSM-1651T, Acidianus sulfidivorans DSM-18786T, Metallosphaera hakonensis DSM-7519T, and Metallosphaera prunae DSM-10039T.</title>
        <authorList>
            <person name="Counts J.A."/>
            <person name="Kelly R.M."/>
        </authorList>
    </citation>
    <scope>NUCLEOTIDE SEQUENCE [LARGE SCALE GENOMIC DNA]</scope>
    <source>
        <strain evidence="1 2">DSM 1651</strain>
    </source>
</reference>